<feature type="domain" description="AAA" evidence="1">
    <location>
        <begin position="60"/>
        <end position="218"/>
    </location>
</feature>
<proteinExistence type="predicted"/>
<dbReference type="Pfam" id="PF13614">
    <property type="entry name" value="AAA_31"/>
    <property type="match status" value="1"/>
</dbReference>
<gene>
    <name evidence="2" type="ORF">M5I08_05335</name>
</gene>
<dbReference type="InterPro" id="IPR050625">
    <property type="entry name" value="ParA/MinD_ATPase"/>
</dbReference>
<accession>A0ABY4QLD3</accession>
<dbReference type="PANTHER" id="PTHR43384">
    <property type="entry name" value="SEPTUM SITE-DETERMINING PROTEIN MIND HOMOLOG, CHLOROPLASTIC-RELATED"/>
    <property type="match status" value="1"/>
</dbReference>
<protein>
    <submittedName>
        <fullName evidence="2">MinD/ParA family protein</fullName>
    </submittedName>
</protein>
<evidence type="ECO:0000313" key="3">
    <source>
        <dbReference type="Proteomes" id="UP001056610"/>
    </source>
</evidence>
<dbReference type="Gene3D" id="3.40.50.300">
    <property type="entry name" value="P-loop containing nucleotide triphosphate hydrolases"/>
    <property type="match status" value="1"/>
</dbReference>
<organism evidence="2 3">
    <name type="scientific">Candidatus Mycobacterium methanotrophicum</name>
    <dbReference type="NCBI Taxonomy" id="2943498"/>
    <lineage>
        <taxon>Bacteria</taxon>
        <taxon>Bacillati</taxon>
        <taxon>Actinomycetota</taxon>
        <taxon>Actinomycetes</taxon>
        <taxon>Mycobacteriales</taxon>
        <taxon>Mycobacteriaceae</taxon>
        <taxon>Mycobacterium</taxon>
    </lineage>
</organism>
<dbReference type="RefSeq" id="WP_249763142.1">
    <property type="nucleotide sequence ID" value="NZ_CAJUXY010000016.1"/>
</dbReference>
<name>A0ABY4QLD3_9MYCO</name>
<reference evidence="2" key="1">
    <citation type="submission" date="2022-05" db="EMBL/GenBank/DDBJ databases">
        <title>A methanotrophic Mycobacterium dominates a cave microbial ecosystem.</title>
        <authorList>
            <person name="Van Spanning R.J.M."/>
            <person name="Guan Q."/>
            <person name="Melkonian C."/>
            <person name="Gallant J."/>
            <person name="Polerecky L."/>
            <person name="Flot J.-F."/>
            <person name="Brandt B.W."/>
            <person name="Braster M."/>
            <person name="Iturbe Espinoza P."/>
            <person name="Aerts J."/>
            <person name="Meima-Franke M."/>
            <person name="Piersma S.R."/>
            <person name="Bunduc C."/>
            <person name="Ummels R."/>
            <person name="Pain A."/>
            <person name="Fleming E.J."/>
            <person name="van der Wel N."/>
            <person name="Gherman V.D."/>
            <person name="Sarbu S.M."/>
            <person name="Bodelier P.L.E."/>
            <person name="Bitter W."/>
        </authorList>
    </citation>
    <scope>NUCLEOTIDE SEQUENCE</scope>
    <source>
        <strain evidence="2">Sulfur Cave</strain>
    </source>
</reference>
<dbReference type="Proteomes" id="UP001056610">
    <property type="component" value="Chromosome"/>
</dbReference>
<keyword evidence="3" id="KW-1185">Reference proteome</keyword>
<evidence type="ECO:0000259" key="1">
    <source>
        <dbReference type="Pfam" id="PF13614"/>
    </source>
</evidence>
<dbReference type="SUPFAM" id="SSF52540">
    <property type="entry name" value="P-loop containing nucleoside triphosphate hydrolases"/>
    <property type="match status" value="1"/>
</dbReference>
<sequence length="309" mass="34229">MRRIALDSLEDPYAEPPPEFSWRSLLTRLTGIHLGPSRSESYELELRGRVRAPLGSAFPIAVLNLKGGVGKTSVVEALGSTFADARTDRVIALDLDGGDLADRHGYENQLSLVDLLANRSVTRYPDVRAYTRRNRAGLELLALPNYSDTDWLLNRDDVRRAFSILRNHYSVVLMDCGKALKSAVTEAVLSEARALVVVTNASVDAIEKTRTTIKWLSKNGYRRQIESTVLAINHTEQGKASGPVSNRLQQLSDQFAPERVVNLPFDRHVHQGQEIALGQLGKRGSRGYLEMAAALADMFPRRDMGTPAH</sequence>
<dbReference type="InterPro" id="IPR027417">
    <property type="entry name" value="P-loop_NTPase"/>
</dbReference>
<dbReference type="PANTHER" id="PTHR43384:SF14">
    <property type="entry name" value="ESX-1 SECRETION-ASSOCIATED PROTEIN ESPI"/>
    <property type="match status" value="1"/>
</dbReference>
<evidence type="ECO:0000313" key="2">
    <source>
        <dbReference type="EMBL" id="UQX11840.1"/>
    </source>
</evidence>
<dbReference type="InterPro" id="IPR025669">
    <property type="entry name" value="AAA_dom"/>
</dbReference>
<dbReference type="EMBL" id="CP097320">
    <property type="protein sequence ID" value="UQX11840.1"/>
    <property type="molecule type" value="Genomic_DNA"/>
</dbReference>